<sequence length="25" mass="2950">MTSLIIVHTIFNMKIIFDQGQHKFS</sequence>
<dbReference type="AlphaFoldDB" id="A0A8H9D9Y0"/>
<name>A0A8H9D9Y0_9PROT</name>
<evidence type="ECO:0000313" key="1">
    <source>
        <dbReference type="EMBL" id="CAE6484866.1"/>
    </source>
</evidence>
<proteinExistence type="predicted"/>
<dbReference type="EMBL" id="CAJNAP010000001">
    <property type="protein sequence ID" value="CAE6484866.1"/>
    <property type="molecule type" value="Genomic_DNA"/>
</dbReference>
<accession>A0A8H9D9Y0</accession>
<dbReference type="Proteomes" id="UP000601736">
    <property type="component" value="Unassembled WGS sequence"/>
</dbReference>
<reference evidence="1" key="1">
    <citation type="submission" date="2021-02" db="EMBL/GenBank/DDBJ databases">
        <authorList>
            <person name="Han P."/>
        </authorList>
    </citation>
    <scope>NUCLEOTIDE SEQUENCE</scope>
    <source>
        <strain evidence="1">Nitrosomonas nitrosa 18-3D</strain>
    </source>
</reference>
<evidence type="ECO:0000313" key="2">
    <source>
        <dbReference type="Proteomes" id="UP000601736"/>
    </source>
</evidence>
<gene>
    <name evidence="1" type="ORF">NMYAN_10216</name>
</gene>
<comment type="caution">
    <text evidence="1">The sequence shown here is derived from an EMBL/GenBank/DDBJ whole genome shotgun (WGS) entry which is preliminary data.</text>
</comment>
<organism evidence="1 2">
    <name type="scientific">Nitrosomonas nitrosa</name>
    <dbReference type="NCBI Taxonomy" id="52442"/>
    <lineage>
        <taxon>Bacteria</taxon>
        <taxon>Pseudomonadati</taxon>
        <taxon>Pseudomonadota</taxon>
        <taxon>Betaproteobacteria</taxon>
        <taxon>Nitrosomonadales</taxon>
        <taxon>Nitrosomonadaceae</taxon>
        <taxon>Nitrosomonas</taxon>
    </lineage>
</organism>
<protein>
    <submittedName>
        <fullName evidence="1">Uncharacterized protein</fullName>
    </submittedName>
</protein>